<comment type="caution">
    <text evidence="1">The sequence shown here is derived from an EMBL/GenBank/DDBJ whole genome shotgun (WGS) entry which is preliminary data.</text>
</comment>
<dbReference type="AlphaFoldDB" id="A0A392U2A1"/>
<evidence type="ECO:0000313" key="2">
    <source>
        <dbReference type="Proteomes" id="UP000265520"/>
    </source>
</evidence>
<evidence type="ECO:0000313" key="1">
    <source>
        <dbReference type="EMBL" id="MCI66165.1"/>
    </source>
</evidence>
<sequence>SGASYVFGVGGLVDPVVVFDFGGGGGCLPGGHFAAPVG</sequence>
<protein>
    <submittedName>
        <fullName evidence="1">Uncharacterized protein</fullName>
    </submittedName>
</protein>
<proteinExistence type="predicted"/>
<dbReference type="EMBL" id="LXQA010690024">
    <property type="protein sequence ID" value="MCI66165.1"/>
    <property type="molecule type" value="Genomic_DNA"/>
</dbReference>
<name>A0A392U2A1_9FABA</name>
<accession>A0A392U2A1</accession>
<dbReference type="Proteomes" id="UP000265520">
    <property type="component" value="Unassembled WGS sequence"/>
</dbReference>
<reference evidence="1 2" key="1">
    <citation type="journal article" date="2018" name="Front. Plant Sci.">
        <title>Red Clover (Trifolium pratense) and Zigzag Clover (T. medium) - A Picture of Genomic Similarities and Differences.</title>
        <authorList>
            <person name="Dluhosova J."/>
            <person name="Istvanek J."/>
            <person name="Nedelnik J."/>
            <person name="Repkova J."/>
        </authorList>
    </citation>
    <scope>NUCLEOTIDE SEQUENCE [LARGE SCALE GENOMIC DNA]</scope>
    <source>
        <strain evidence="2">cv. 10/8</strain>
        <tissue evidence="1">Leaf</tissue>
    </source>
</reference>
<keyword evidence="2" id="KW-1185">Reference proteome</keyword>
<organism evidence="1 2">
    <name type="scientific">Trifolium medium</name>
    <dbReference type="NCBI Taxonomy" id="97028"/>
    <lineage>
        <taxon>Eukaryota</taxon>
        <taxon>Viridiplantae</taxon>
        <taxon>Streptophyta</taxon>
        <taxon>Embryophyta</taxon>
        <taxon>Tracheophyta</taxon>
        <taxon>Spermatophyta</taxon>
        <taxon>Magnoliopsida</taxon>
        <taxon>eudicotyledons</taxon>
        <taxon>Gunneridae</taxon>
        <taxon>Pentapetalae</taxon>
        <taxon>rosids</taxon>
        <taxon>fabids</taxon>
        <taxon>Fabales</taxon>
        <taxon>Fabaceae</taxon>
        <taxon>Papilionoideae</taxon>
        <taxon>50 kb inversion clade</taxon>
        <taxon>NPAAA clade</taxon>
        <taxon>Hologalegina</taxon>
        <taxon>IRL clade</taxon>
        <taxon>Trifolieae</taxon>
        <taxon>Trifolium</taxon>
    </lineage>
</organism>
<feature type="non-terminal residue" evidence="1">
    <location>
        <position position="1"/>
    </location>
</feature>